<dbReference type="GO" id="GO:0006083">
    <property type="term" value="P:acetate metabolic process"/>
    <property type="evidence" value="ECO:0007669"/>
    <property type="project" value="InterPro"/>
</dbReference>
<evidence type="ECO:0000313" key="5">
    <source>
        <dbReference type="EMBL" id="EDK35586.1"/>
    </source>
</evidence>
<accession>A5N390</accession>
<evidence type="ECO:0000256" key="2">
    <source>
        <dbReference type="ARBA" id="ARBA00022679"/>
    </source>
</evidence>
<dbReference type="InterPro" id="IPR037171">
    <property type="entry name" value="NagB/RpiA_transferase-like"/>
</dbReference>
<dbReference type="Pfam" id="PF02550">
    <property type="entry name" value="AcetylCoA_hydro"/>
    <property type="match status" value="1"/>
</dbReference>
<dbReference type="STRING" id="431943.CKL_3595"/>
<evidence type="ECO:0000313" key="6">
    <source>
        <dbReference type="Proteomes" id="UP000002411"/>
    </source>
</evidence>
<dbReference type="eggNOG" id="COG0427">
    <property type="taxonomic scope" value="Bacteria"/>
</dbReference>
<dbReference type="KEGG" id="ckl:CKL_3595"/>
<evidence type="ECO:0000256" key="1">
    <source>
        <dbReference type="ARBA" id="ARBA00009632"/>
    </source>
</evidence>
<dbReference type="PANTHER" id="PTHR21432">
    <property type="entry name" value="ACETYL-COA HYDROLASE-RELATED"/>
    <property type="match status" value="1"/>
</dbReference>
<dbReference type="Gene3D" id="3.40.1080.20">
    <property type="entry name" value="Acetyl-CoA hydrolase/transferase C-terminal domain"/>
    <property type="match status" value="1"/>
</dbReference>
<evidence type="ECO:0000259" key="4">
    <source>
        <dbReference type="Pfam" id="PF13336"/>
    </source>
</evidence>
<dbReference type="SUPFAM" id="SSF100950">
    <property type="entry name" value="NagB/RpiA/CoA transferase-like"/>
    <property type="match status" value="2"/>
</dbReference>
<evidence type="ECO:0000259" key="3">
    <source>
        <dbReference type="Pfam" id="PF02550"/>
    </source>
</evidence>
<feature type="domain" description="Acetyl-CoA hydrolase/transferase N-terminal" evidence="3">
    <location>
        <begin position="8"/>
        <end position="185"/>
    </location>
</feature>
<dbReference type="HOGENOM" id="CLU_030703_1_0_9"/>
<dbReference type="BioCyc" id="MetaCyc:MONOMER-13474"/>
<dbReference type="Pfam" id="PF13336">
    <property type="entry name" value="AcetylCoA_hyd_C"/>
    <property type="match status" value="1"/>
</dbReference>
<reference evidence="5 6" key="1">
    <citation type="journal article" date="2008" name="Proc. Natl. Acad. Sci. U.S.A.">
        <title>The genome of Clostridium kluyveri, a strict anaerobe with unique metabolic features.</title>
        <authorList>
            <person name="Seedorf H."/>
            <person name="Fricke W.F."/>
            <person name="Veith B."/>
            <person name="Brueggemann H."/>
            <person name="Liesegang H."/>
            <person name="Strittmatter A."/>
            <person name="Miethke M."/>
            <person name="Buckel W."/>
            <person name="Hinderberger J."/>
            <person name="Li F."/>
            <person name="Hagemeier C."/>
            <person name="Thauer R.K."/>
            <person name="Gottschalk G."/>
        </authorList>
    </citation>
    <scope>NUCLEOTIDE SEQUENCE [LARGE SCALE GENOMIC DNA]</scope>
    <source>
        <strain evidence="6">ATCC 8527 / DSM 555 / NCIMB 10680</strain>
    </source>
</reference>
<dbReference type="InterPro" id="IPR026888">
    <property type="entry name" value="AcetylCoA_hyd_C"/>
</dbReference>
<dbReference type="AlphaFoldDB" id="A5N390"/>
<dbReference type="InterPro" id="IPR003702">
    <property type="entry name" value="ActCoA_hydro_N"/>
</dbReference>
<dbReference type="EMBL" id="CP000673">
    <property type="protein sequence ID" value="EDK35586.1"/>
    <property type="molecule type" value="Genomic_DNA"/>
</dbReference>
<gene>
    <name evidence="5" type="primary">cat3</name>
    <name evidence="5" type="ordered locus">CKL_3595</name>
</gene>
<dbReference type="PANTHER" id="PTHR21432:SF20">
    <property type="entry name" value="ACETYL-COA HYDROLASE"/>
    <property type="match status" value="1"/>
</dbReference>
<organism evidence="5 6">
    <name type="scientific">Clostridium kluyveri (strain ATCC 8527 / DSM 555 / NBRC 12016 / NCIMB 10680 / K1)</name>
    <dbReference type="NCBI Taxonomy" id="431943"/>
    <lineage>
        <taxon>Bacteria</taxon>
        <taxon>Bacillati</taxon>
        <taxon>Bacillota</taxon>
        <taxon>Clostridia</taxon>
        <taxon>Eubacteriales</taxon>
        <taxon>Clostridiaceae</taxon>
        <taxon>Clostridium</taxon>
    </lineage>
</organism>
<dbReference type="InterPro" id="IPR046433">
    <property type="entry name" value="ActCoA_hydro"/>
</dbReference>
<dbReference type="Gene3D" id="3.40.1080.10">
    <property type="entry name" value="Glutaconate Coenzyme A-transferase"/>
    <property type="match status" value="1"/>
</dbReference>
<keyword evidence="2 5" id="KW-0808">Transferase</keyword>
<dbReference type="Proteomes" id="UP000002411">
    <property type="component" value="Chromosome"/>
</dbReference>
<dbReference type="Gene3D" id="3.30.750.70">
    <property type="entry name" value="4-hydroxybutyrate coenzyme like domains"/>
    <property type="match status" value="1"/>
</dbReference>
<dbReference type="InterPro" id="IPR038460">
    <property type="entry name" value="AcetylCoA_hyd_C_sf"/>
</dbReference>
<dbReference type="RefSeq" id="WP_012103918.1">
    <property type="nucleotide sequence ID" value="NC_009706.1"/>
</dbReference>
<proteinExistence type="inferred from homology"/>
<dbReference type="EC" id="2.8.3.8" evidence="5"/>
<feature type="domain" description="Acetyl-CoA hydrolase/transferase C-terminal" evidence="4">
    <location>
        <begin position="276"/>
        <end position="428"/>
    </location>
</feature>
<comment type="similarity">
    <text evidence="1">Belongs to the acetyl-CoA hydrolase/transferase family.</text>
</comment>
<dbReference type="GO" id="GO:0008775">
    <property type="term" value="F:acetate CoA-transferase activity"/>
    <property type="evidence" value="ECO:0007669"/>
    <property type="project" value="UniProtKB-EC"/>
</dbReference>
<sequence length="437" mass="48006">MVFKNWQDLYKSKIVSADEAVSKVSCGDSIILGNACGASLTLLDALAANKEKYKSVKIHNLILNYKNDIYTDPESEKYIHGNTFFVSGGTKEAVNCNRTDYTPCFFYEIPKLLKQKYINADVAFIQVSKPDSHGYCSFGVSTDYSQAMVQSAKLIIAEVNDQMPRVLGDNFIHISDMDYIVESSRPILELTPPKIGEVEKTIGKYCASLVEDGSTLQLGIGAIPDAVLLFLKDKKDLGIHSEMISDGVVELVEAGVITNKKKSLHPGKIIITFLMGTKKLYDFINDNPMVEGYPVDYVNDPKVIMQNSKMVCINSCVEVDFTGQVCAESVGFKQISGVGGQVDYMRGASMADGGKSILAIPSTAAGGKISRIVPILTEGAGVTTSRYDVQYVVTEYGIALLKGKSIRERAKELIKIAHPKFREELTAQFEKRFSCKL</sequence>
<name>A5N390_CLOK5</name>
<keyword evidence="6" id="KW-1185">Reference proteome</keyword>
<protein>
    <submittedName>
        <fullName evidence="5">Cat3</fullName>
        <ecNumber evidence="5">2.8.3.8</ecNumber>
    </submittedName>
</protein>